<dbReference type="HOGENOM" id="CLU_023805_1_1_1"/>
<reference evidence="1 2" key="1">
    <citation type="submission" date="2014-04" db="EMBL/GenBank/DDBJ databases">
        <authorList>
            <consortium name="DOE Joint Genome Institute"/>
            <person name="Kuo A."/>
            <person name="Kohler A."/>
            <person name="Nagy L.G."/>
            <person name="Floudas D."/>
            <person name="Copeland A."/>
            <person name="Barry K.W."/>
            <person name="Cichocki N."/>
            <person name="Veneault-Fourrey C."/>
            <person name="LaButti K."/>
            <person name="Lindquist E.A."/>
            <person name="Lipzen A."/>
            <person name="Lundell T."/>
            <person name="Morin E."/>
            <person name="Murat C."/>
            <person name="Sun H."/>
            <person name="Tunlid A."/>
            <person name="Henrissat B."/>
            <person name="Grigoriev I.V."/>
            <person name="Hibbett D.S."/>
            <person name="Martin F."/>
            <person name="Nordberg H.P."/>
            <person name="Cantor M.N."/>
            <person name="Hua S.X."/>
        </authorList>
    </citation>
    <scope>NUCLEOTIDE SEQUENCE [LARGE SCALE GENOMIC DNA]</scope>
    <source>
        <strain evidence="1 2">Foug A</strain>
    </source>
</reference>
<dbReference type="InParanoid" id="A0A0C2Z3Q3"/>
<organism evidence="1 2">
    <name type="scientific">Scleroderma citrinum Foug A</name>
    <dbReference type="NCBI Taxonomy" id="1036808"/>
    <lineage>
        <taxon>Eukaryota</taxon>
        <taxon>Fungi</taxon>
        <taxon>Dikarya</taxon>
        <taxon>Basidiomycota</taxon>
        <taxon>Agaricomycotina</taxon>
        <taxon>Agaricomycetes</taxon>
        <taxon>Agaricomycetidae</taxon>
        <taxon>Boletales</taxon>
        <taxon>Sclerodermatineae</taxon>
        <taxon>Sclerodermataceae</taxon>
        <taxon>Scleroderma</taxon>
    </lineage>
</organism>
<keyword evidence="2" id="KW-1185">Reference proteome</keyword>
<proteinExistence type="predicted"/>
<name>A0A0C2Z3Q3_9AGAM</name>
<dbReference type="EMBL" id="KN822114">
    <property type="protein sequence ID" value="KIM56548.1"/>
    <property type="molecule type" value="Genomic_DNA"/>
</dbReference>
<dbReference type="OrthoDB" id="59699at2759"/>
<dbReference type="STRING" id="1036808.A0A0C2Z3Q3"/>
<evidence type="ECO:0008006" key="3">
    <source>
        <dbReference type="Google" id="ProtNLM"/>
    </source>
</evidence>
<sequence length="270" mass="30670">MARKYFKVFRILIMGRANAGKTTILQCVCATTERPKIFDGNGKKNPSLVILADISQRGEHSIENELIFRSNPGFIFHDSCGFEAGSVDEFNKMRDFVLDRATTSRLKKRIHAIWQVHFVYCIPVTDYNRPIVAAERKFFQECDTKKGISSCFYILVPVLVLLTKLDTLESNAYNELKNKGCSKERARELRSECAQQMLERLQVQIASELGKTQFPPKNYVQLANMHENGADCGPLLEMTATALDEVALQLLLVSTQQTNLHLCIEWAVKM</sequence>
<dbReference type="InterPro" id="IPR027417">
    <property type="entry name" value="P-loop_NTPase"/>
</dbReference>
<dbReference type="SUPFAM" id="SSF52540">
    <property type="entry name" value="P-loop containing nucleoside triphosphate hydrolases"/>
    <property type="match status" value="1"/>
</dbReference>
<dbReference type="AlphaFoldDB" id="A0A0C2Z3Q3"/>
<dbReference type="Proteomes" id="UP000053989">
    <property type="component" value="Unassembled WGS sequence"/>
</dbReference>
<dbReference type="Gene3D" id="3.40.50.300">
    <property type="entry name" value="P-loop containing nucleotide triphosphate hydrolases"/>
    <property type="match status" value="1"/>
</dbReference>
<accession>A0A0C2Z3Q3</accession>
<evidence type="ECO:0000313" key="2">
    <source>
        <dbReference type="Proteomes" id="UP000053989"/>
    </source>
</evidence>
<protein>
    <recommendedName>
        <fullName evidence="3">G domain-containing protein</fullName>
    </recommendedName>
</protein>
<evidence type="ECO:0000313" key="1">
    <source>
        <dbReference type="EMBL" id="KIM56548.1"/>
    </source>
</evidence>
<reference evidence="2" key="2">
    <citation type="submission" date="2015-01" db="EMBL/GenBank/DDBJ databases">
        <title>Evolutionary Origins and Diversification of the Mycorrhizal Mutualists.</title>
        <authorList>
            <consortium name="DOE Joint Genome Institute"/>
            <consortium name="Mycorrhizal Genomics Consortium"/>
            <person name="Kohler A."/>
            <person name="Kuo A."/>
            <person name="Nagy L.G."/>
            <person name="Floudas D."/>
            <person name="Copeland A."/>
            <person name="Barry K.W."/>
            <person name="Cichocki N."/>
            <person name="Veneault-Fourrey C."/>
            <person name="LaButti K."/>
            <person name="Lindquist E.A."/>
            <person name="Lipzen A."/>
            <person name="Lundell T."/>
            <person name="Morin E."/>
            <person name="Murat C."/>
            <person name="Riley R."/>
            <person name="Ohm R."/>
            <person name="Sun H."/>
            <person name="Tunlid A."/>
            <person name="Henrissat B."/>
            <person name="Grigoriev I.V."/>
            <person name="Hibbett D.S."/>
            <person name="Martin F."/>
        </authorList>
    </citation>
    <scope>NUCLEOTIDE SEQUENCE [LARGE SCALE GENOMIC DNA]</scope>
    <source>
        <strain evidence="2">Foug A</strain>
    </source>
</reference>
<gene>
    <name evidence="1" type="ORF">SCLCIDRAFT_132244</name>
</gene>